<feature type="transmembrane region" description="Helical" evidence="1">
    <location>
        <begin position="141"/>
        <end position="163"/>
    </location>
</feature>
<sequence>MWDKVKQLIGTAAPMVGTLIGGPAGGAVGGLVASALGVENTAAAIEAELRANPEALLKIKQLESDERIRLQELMFQHAKLESEERKLAITQQAATMQAEMASSDPFVRRWRPTWGYTLCLSWALMFFGLFFVMTFQPQEAANVVNAIVALTPLISVALAVLGVNIHKRSLDKQITAGVKPVGVLGGMRQAVKGG</sequence>
<keyword evidence="3" id="KW-1185">Reference proteome</keyword>
<keyword evidence="1" id="KW-0472">Membrane</keyword>
<dbReference type="Pfam" id="PF11351">
    <property type="entry name" value="GTA_holin_3TM"/>
    <property type="match status" value="1"/>
</dbReference>
<dbReference type="RefSeq" id="WP_046218714.1">
    <property type="nucleotide sequence ID" value="NZ_JWYV01000001.1"/>
</dbReference>
<comment type="caution">
    <text evidence="2">The sequence shown here is derived from an EMBL/GenBank/DDBJ whole genome shotgun (WGS) entry which is preliminary data.</text>
</comment>
<evidence type="ECO:0000313" key="3">
    <source>
        <dbReference type="Proteomes" id="UP000033633"/>
    </source>
</evidence>
<dbReference type="Proteomes" id="UP000033633">
    <property type="component" value="Unassembled WGS sequence"/>
</dbReference>
<dbReference type="PATRIC" id="fig|265726.11.peg.152"/>
<gene>
    <name evidence="2" type="ORF">KY46_00705</name>
</gene>
<dbReference type="InterPro" id="IPR021497">
    <property type="entry name" value="GTA_holin_3TM"/>
</dbReference>
<keyword evidence="1" id="KW-0812">Transmembrane</keyword>
<keyword evidence="1" id="KW-1133">Transmembrane helix</keyword>
<dbReference type="EMBL" id="JWYV01000001">
    <property type="protein sequence ID" value="KKD01385.1"/>
    <property type="molecule type" value="Genomic_DNA"/>
</dbReference>
<evidence type="ECO:0000256" key="1">
    <source>
        <dbReference type="SAM" id="Phobius"/>
    </source>
</evidence>
<evidence type="ECO:0000313" key="2">
    <source>
        <dbReference type="EMBL" id="KKD01385.1"/>
    </source>
</evidence>
<reference evidence="2 3" key="1">
    <citation type="submission" date="2014-12" db="EMBL/GenBank/DDBJ databases">
        <title>Mercury Reductase activity and rhizosphere competence traits in the genome of root associated Photobacterium halotolerans MELD1.</title>
        <authorList>
            <person name="Mathew D.C."/>
            <person name="Huang C.-C."/>
        </authorList>
    </citation>
    <scope>NUCLEOTIDE SEQUENCE [LARGE SCALE GENOMIC DNA]</scope>
    <source>
        <strain evidence="2 3">MELD1</strain>
    </source>
</reference>
<organism evidence="2 3">
    <name type="scientific">Photobacterium halotolerans</name>
    <dbReference type="NCBI Taxonomy" id="265726"/>
    <lineage>
        <taxon>Bacteria</taxon>
        <taxon>Pseudomonadati</taxon>
        <taxon>Pseudomonadota</taxon>
        <taxon>Gammaproteobacteria</taxon>
        <taxon>Vibrionales</taxon>
        <taxon>Vibrionaceae</taxon>
        <taxon>Photobacterium</taxon>
    </lineage>
</organism>
<feature type="transmembrane region" description="Helical" evidence="1">
    <location>
        <begin position="114"/>
        <end position="135"/>
    </location>
</feature>
<evidence type="ECO:0008006" key="4">
    <source>
        <dbReference type="Google" id="ProtNLM"/>
    </source>
</evidence>
<name>A0A0F5VIQ9_9GAMM</name>
<protein>
    <recommendedName>
        <fullName evidence="4">Holin of 3TMs, for gene-transfer release</fullName>
    </recommendedName>
</protein>
<dbReference type="STRING" id="265726.KY46_00705"/>
<accession>A0A0F5VIQ9</accession>
<dbReference type="AlphaFoldDB" id="A0A0F5VIQ9"/>
<dbReference type="OrthoDB" id="7366354at2"/>
<proteinExistence type="predicted"/>